<dbReference type="AlphaFoldDB" id="A0A4V2YKU2"/>
<dbReference type="Gene3D" id="3.40.50.10540">
    <property type="entry name" value="Crotonobetainyl-coa:carnitine coa-transferase, domain 1"/>
    <property type="match status" value="1"/>
</dbReference>
<evidence type="ECO:0000313" key="1">
    <source>
        <dbReference type="EMBL" id="TDD43587.1"/>
    </source>
</evidence>
<dbReference type="InterPro" id="IPR050509">
    <property type="entry name" value="CoA-transferase_III"/>
</dbReference>
<dbReference type="RefSeq" id="WP_132489444.1">
    <property type="nucleotide sequence ID" value="NZ_SMKW01000038.1"/>
</dbReference>
<dbReference type="Pfam" id="PF02515">
    <property type="entry name" value="CoA_transf_3"/>
    <property type="match status" value="1"/>
</dbReference>
<organism evidence="1 2">
    <name type="scientific">Saccharopolyspora elongata</name>
    <dbReference type="NCBI Taxonomy" id="2530387"/>
    <lineage>
        <taxon>Bacteria</taxon>
        <taxon>Bacillati</taxon>
        <taxon>Actinomycetota</taxon>
        <taxon>Actinomycetes</taxon>
        <taxon>Pseudonocardiales</taxon>
        <taxon>Pseudonocardiaceae</taxon>
        <taxon>Saccharopolyspora</taxon>
    </lineage>
</organism>
<gene>
    <name evidence="1" type="ORF">E1288_25985</name>
</gene>
<dbReference type="GO" id="GO:0003824">
    <property type="term" value="F:catalytic activity"/>
    <property type="evidence" value="ECO:0007669"/>
    <property type="project" value="InterPro"/>
</dbReference>
<evidence type="ECO:0000313" key="2">
    <source>
        <dbReference type="Proteomes" id="UP000294947"/>
    </source>
</evidence>
<sequence>MEPWLNPLSEALGTLGVDRDPAELAVTGDLGHLGSRLPVEETAIACVGAALLAATRRPVELATGHVAAAMRSEAHLRLDGEPPLDGFAPMSRFWRAADGWVRTHGNYPWHREALVRALGTPDDVEAVASAIGELPAREVESRVVEAGGIAAAVRTPQEWLAEPPGRAVAAQPLVGTDRVGDAAPRSRGDRIRVLDLTRVIAGPVCTRFLAALGADVLRIDPPHRPERPGSYDTLLGKRTAVLDADEPEGLALLHELLAGADVLVHGYRPGALRRFGLGAEELAERHPGLVVVSLSAWGTAGPWGERRGFDSIVQAASGIATVESTSDGPGALPCQLLDHGTGYLCAAAVLDGLRRQSEAGGTWLRELSLARTAHWLLGRPRAERPPASADAERWLTGLDSPDGRITAVAPPGRIDGKALTWPFIHAYGTDEPRW</sequence>
<dbReference type="SUPFAM" id="SSF89796">
    <property type="entry name" value="CoA-transferase family III (CaiB/BaiF)"/>
    <property type="match status" value="2"/>
</dbReference>
<dbReference type="InterPro" id="IPR003673">
    <property type="entry name" value="CoA-Trfase_fam_III"/>
</dbReference>
<comment type="caution">
    <text evidence="1">The sequence shown here is derived from an EMBL/GenBank/DDBJ whole genome shotgun (WGS) entry which is preliminary data.</text>
</comment>
<reference evidence="1 2" key="1">
    <citation type="submission" date="2019-03" db="EMBL/GenBank/DDBJ databases">
        <title>Draft genome sequences of novel Actinobacteria.</title>
        <authorList>
            <person name="Sahin N."/>
            <person name="Ay H."/>
            <person name="Saygin H."/>
        </authorList>
    </citation>
    <scope>NUCLEOTIDE SEQUENCE [LARGE SCALE GENOMIC DNA]</scope>
    <source>
        <strain evidence="1 2">7K502</strain>
    </source>
</reference>
<name>A0A4V2YKU2_9PSEU</name>
<dbReference type="OrthoDB" id="9058532at2"/>
<dbReference type="EMBL" id="SMKW01000038">
    <property type="protein sequence ID" value="TDD43587.1"/>
    <property type="molecule type" value="Genomic_DNA"/>
</dbReference>
<proteinExistence type="predicted"/>
<keyword evidence="2" id="KW-1185">Reference proteome</keyword>
<dbReference type="Proteomes" id="UP000294947">
    <property type="component" value="Unassembled WGS sequence"/>
</dbReference>
<dbReference type="PANTHER" id="PTHR48228">
    <property type="entry name" value="SUCCINYL-COA--D-CITRAMALATE COA-TRANSFERASE"/>
    <property type="match status" value="1"/>
</dbReference>
<accession>A0A4V2YKU2</accession>
<dbReference type="PANTHER" id="PTHR48228:SF4">
    <property type="entry name" value="BLR3030 PROTEIN"/>
    <property type="match status" value="1"/>
</dbReference>
<dbReference type="InterPro" id="IPR023606">
    <property type="entry name" value="CoA-Trfase_III_dom_1_sf"/>
</dbReference>
<protein>
    <submittedName>
        <fullName evidence="1">Uncharacterized protein</fullName>
    </submittedName>
</protein>